<gene>
    <name evidence="2" type="ORF">POM88_010085</name>
</gene>
<comment type="caution">
    <text evidence="2">The sequence shown here is derived from an EMBL/GenBank/DDBJ whole genome shotgun (WGS) entry which is preliminary data.</text>
</comment>
<evidence type="ECO:0000313" key="2">
    <source>
        <dbReference type="EMBL" id="KAK1400222.1"/>
    </source>
</evidence>
<dbReference type="PANTHER" id="PTHR37698:SF1">
    <property type="entry name" value="PHOTOSYNTHETIC NDH SUBUNIT OF SUBCOMPLEX B 1, CHLOROPLASTIC"/>
    <property type="match status" value="1"/>
</dbReference>
<feature type="compositionally biased region" description="Basic and acidic residues" evidence="1">
    <location>
        <begin position="85"/>
        <end position="95"/>
    </location>
</feature>
<accession>A0AAD8J9H1</accession>
<dbReference type="Proteomes" id="UP001237642">
    <property type="component" value="Unassembled WGS sequence"/>
</dbReference>
<dbReference type="AlphaFoldDB" id="A0AAD8J9H1"/>
<dbReference type="SUPFAM" id="SSF53756">
    <property type="entry name" value="UDP-Glycosyltransferase/glycogen phosphorylase"/>
    <property type="match status" value="1"/>
</dbReference>
<name>A0AAD8J9H1_9APIA</name>
<feature type="region of interest" description="Disordered" evidence="1">
    <location>
        <begin position="79"/>
        <end position="99"/>
    </location>
</feature>
<sequence>MASAASACLLQKSVVPKFSCSPTVSASATHLTNASFFNTVTLSDQPSHAQRPCFRLYAKKRNEWLDPFDFGDDPDMEYGSIFSDGKQDEDPRPPDNPDNPYGFLKFPMGYSVEIASLALKIRGVEVDVIASPRGKQTYELNKNVRWADAYDPDIDFPDPAEYTDMIGILKNRYYDMILSTKLAGIGHASFLFMSTARDRVSYVYPNVNSAGAGLFLSQTFTPDSLNLSDGGYHMYHQMTDWLGRPARGVPREPLPPLKVSISRKLKDYVMEKYTKAGAEKGKYIVIHGIQSDSKASMQSNGDTDSLLPIQTWAEIASTIRGLRPVFVIPHEKVREDVEEIIGEEASIVFISTPGQLAALINDSVGVIATNTAAVQLSVAREKPCIALFSSQEKGKLFVPDAEVKKCKIISSKTGALADIDIETIKAAVQIFEMPLALV</sequence>
<reference evidence="2" key="2">
    <citation type="submission" date="2023-05" db="EMBL/GenBank/DDBJ databases">
        <authorList>
            <person name="Schelkunov M.I."/>
        </authorList>
    </citation>
    <scope>NUCLEOTIDE SEQUENCE</scope>
    <source>
        <strain evidence="2">Hsosn_3</strain>
        <tissue evidence="2">Leaf</tissue>
    </source>
</reference>
<proteinExistence type="predicted"/>
<organism evidence="2 3">
    <name type="scientific">Heracleum sosnowskyi</name>
    <dbReference type="NCBI Taxonomy" id="360622"/>
    <lineage>
        <taxon>Eukaryota</taxon>
        <taxon>Viridiplantae</taxon>
        <taxon>Streptophyta</taxon>
        <taxon>Embryophyta</taxon>
        <taxon>Tracheophyta</taxon>
        <taxon>Spermatophyta</taxon>
        <taxon>Magnoliopsida</taxon>
        <taxon>eudicotyledons</taxon>
        <taxon>Gunneridae</taxon>
        <taxon>Pentapetalae</taxon>
        <taxon>asterids</taxon>
        <taxon>campanulids</taxon>
        <taxon>Apiales</taxon>
        <taxon>Apiaceae</taxon>
        <taxon>Apioideae</taxon>
        <taxon>apioid superclade</taxon>
        <taxon>Tordylieae</taxon>
        <taxon>Tordyliinae</taxon>
        <taxon>Heracleum</taxon>
    </lineage>
</organism>
<evidence type="ECO:0000313" key="3">
    <source>
        <dbReference type="Proteomes" id="UP001237642"/>
    </source>
</evidence>
<dbReference type="GO" id="GO:0009507">
    <property type="term" value="C:chloroplast"/>
    <property type="evidence" value="ECO:0007669"/>
    <property type="project" value="InterPro"/>
</dbReference>
<dbReference type="GO" id="GO:0010598">
    <property type="term" value="C:NAD(P)H dehydrogenase complex (plastoquinone)"/>
    <property type="evidence" value="ECO:0007669"/>
    <property type="project" value="InterPro"/>
</dbReference>
<dbReference type="PANTHER" id="PTHR37698">
    <property type="entry name" value="PHOTOSYNTHETIC NDH SUBUNIT OF SUBCOMPLEX B 1, CHLOROPLASTIC"/>
    <property type="match status" value="1"/>
</dbReference>
<evidence type="ECO:0000256" key="1">
    <source>
        <dbReference type="SAM" id="MobiDB-lite"/>
    </source>
</evidence>
<reference evidence="2" key="1">
    <citation type="submission" date="2023-02" db="EMBL/GenBank/DDBJ databases">
        <title>Genome of toxic invasive species Heracleum sosnowskyi carries increased number of genes despite the absence of recent whole-genome duplications.</title>
        <authorList>
            <person name="Schelkunov M."/>
            <person name="Shtratnikova V."/>
            <person name="Makarenko M."/>
            <person name="Klepikova A."/>
            <person name="Omelchenko D."/>
            <person name="Novikova G."/>
            <person name="Obukhova E."/>
            <person name="Bogdanov V."/>
            <person name="Penin A."/>
            <person name="Logacheva M."/>
        </authorList>
    </citation>
    <scope>NUCLEOTIDE SEQUENCE</scope>
    <source>
        <strain evidence="2">Hsosn_3</strain>
        <tissue evidence="2">Leaf</tissue>
    </source>
</reference>
<dbReference type="Gene3D" id="3.40.50.2000">
    <property type="entry name" value="Glycogen Phosphorylase B"/>
    <property type="match status" value="1"/>
</dbReference>
<dbReference type="InterPro" id="IPR044983">
    <property type="entry name" value="PNSB1"/>
</dbReference>
<keyword evidence="3" id="KW-1185">Reference proteome</keyword>
<protein>
    <submittedName>
        <fullName evidence="2">Photosynthetic NDH subunit of subcomplex B 1 chloroplastic</fullName>
    </submittedName>
</protein>
<dbReference type="EMBL" id="JAUIZM010000002">
    <property type="protein sequence ID" value="KAK1400222.1"/>
    <property type="molecule type" value="Genomic_DNA"/>
</dbReference>
<dbReference type="GO" id="GO:0009773">
    <property type="term" value="P:photosynthetic electron transport in photosystem I"/>
    <property type="evidence" value="ECO:0007669"/>
    <property type="project" value="InterPro"/>
</dbReference>